<dbReference type="Proteomes" id="UP000030748">
    <property type="component" value="Unassembled WGS sequence"/>
</dbReference>
<accession>A0A022R4Q4</accession>
<dbReference type="AlphaFoldDB" id="A0A022R4Q4"/>
<sequence>MAGAPPPPSQSQPLSAEEEALKSSMDCVYFLASPLTCKK</sequence>
<gene>
    <name evidence="1" type="ORF">MIMGU_mgv1a0027632mg</name>
</gene>
<keyword evidence="2" id="KW-1185">Reference proteome</keyword>
<reference evidence="1 2" key="1">
    <citation type="journal article" date="2013" name="Proc. Natl. Acad. Sci. U.S.A.">
        <title>Fine-scale variation in meiotic recombination in Mimulus inferred from population shotgun sequencing.</title>
        <authorList>
            <person name="Hellsten U."/>
            <person name="Wright K.M."/>
            <person name="Jenkins J."/>
            <person name="Shu S."/>
            <person name="Yuan Y."/>
            <person name="Wessler S.R."/>
            <person name="Schmutz J."/>
            <person name="Willis J.H."/>
            <person name="Rokhsar D.S."/>
        </authorList>
    </citation>
    <scope>NUCLEOTIDE SEQUENCE [LARGE SCALE GENOMIC DNA]</scope>
    <source>
        <strain evidence="2">cv. DUN x IM62</strain>
    </source>
</reference>
<feature type="non-terminal residue" evidence="1">
    <location>
        <position position="39"/>
    </location>
</feature>
<organism evidence="1 2">
    <name type="scientific">Erythranthe guttata</name>
    <name type="common">Yellow monkey flower</name>
    <name type="synonym">Mimulus guttatus</name>
    <dbReference type="NCBI Taxonomy" id="4155"/>
    <lineage>
        <taxon>Eukaryota</taxon>
        <taxon>Viridiplantae</taxon>
        <taxon>Streptophyta</taxon>
        <taxon>Embryophyta</taxon>
        <taxon>Tracheophyta</taxon>
        <taxon>Spermatophyta</taxon>
        <taxon>Magnoliopsida</taxon>
        <taxon>eudicotyledons</taxon>
        <taxon>Gunneridae</taxon>
        <taxon>Pentapetalae</taxon>
        <taxon>asterids</taxon>
        <taxon>lamiids</taxon>
        <taxon>Lamiales</taxon>
        <taxon>Phrymaceae</taxon>
        <taxon>Erythranthe</taxon>
    </lineage>
</organism>
<proteinExistence type="predicted"/>
<protein>
    <submittedName>
        <fullName evidence="1">Uncharacterized protein</fullName>
    </submittedName>
</protein>
<evidence type="ECO:0000313" key="1">
    <source>
        <dbReference type="EMBL" id="EYU35542.1"/>
    </source>
</evidence>
<dbReference type="EMBL" id="KI630612">
    <property type="protein sequence ID" value="EYU35542.1"/>
    <property type="molecule type" value="Genomic_DNA"/>
</dbReference>
<evidence type="ECO:0000313" key="2">
    <source>
        <dbReference type="Proteomes" id="UP000030748"/>
    </source>
</evidence>
<name>A0A022R4Q4_ERYGU</name>